<evidence type="ECO:0000313" key="6">
    <source>
        <dbReference type="EMBL" id="QJA61257.1"/>
    </source>
</evidence>
<reference evidence="6" key="1">
    <citation type="submission" date="2020-03" db="EMBL/GenBank/DDBJ databases">
        <title>The deep terrestrial virosphere.</title>
        <authorList>
            <person name="Holmfeldt K."/>
            <person name="Nilsson E."/>
            <person name="Simone D."/>
            <person name="Lopez-Fernandez M."/>
            <person name="Wu X."/>
            <person name="de Brujin I."/>
            <person name="Lundin D."/>
            <person name="Andersson A."/>
            <person name="Bertilsson S."/>
            <person name="Dopson M."/>
        </authorList>
    </citation>
    <scope>NUCLEOTIDE SEQUENCE</scope>
    <source>
        <strain evidence="7">MM415A00352</strain>
        <strain evidence="6">MM415B00971</strain>
    </source>
</reference>
<sequence length="361" mass="40305">MLIRRKKEVAPSPAEEVKEQIKVEEPQEFDFTPPKGNFKYRASTGSTLLDLSISGHRVPGGGVPSGIIMEVFGPPSVGKTSVLAELIASVQVRGGESWIADPEARMDHSYMEIYGTKIDSKNYFRPDTVPEFFDIIRKSNPKNPEITNIVAADSLAAFSTDLEMGEKGDKRGQQRAKEFSQGMRIVAREIDAKNLIIACSNQTRQGDFGDITPGGNAIPFHASLRIKMKLLGLIDKKKEFKKADDNSDSDALKGIFEKKTGIITECHIIKSSLDEPYRRAPIYIVFGYGIDDIRANLQFCKDVTGGTKYECPDGKSYVAIVDAIRYTEDNELEGHLKARTRKLWYKIQHALKTERKPKTRG</sequence>
<dbReference type="InterPro" id="IPR020587">
    <property type="entry name" value="RecA_monomer-monomer_interface"/>
</dbReference>
<evidence type="ECO:0000256" key="4">
    <source>
        <dbReference type="ARBA" id="ARBA00023172"/>
    </source>
</evidence>
<keyword evidence="4" id="KW-0233">DNA recombination</keyword>
<dbReference type="GO" id="GO:0005829">
    <property type="term" value="C:cytosol"/>
    <property type="evidence" value="ECO:0007669"/>
    <property type="project" value="TreeGrafter"/>
</dbReference>
<organism evidence="6">
    <name type="scientific">viral metagenome</name>
    <dbReference type="NCBI Taxonomy" id="1070528"/>
    <lineage>
        <taxon>unclassified sequences</taxon>
        <taxon>metagenomes</taxon>
        <taxon>organismal metagenomes</taxon>
    </lineage>
</organism>
<name>A0A6M3IW63_9ZZZZ</name>
<dbReference type="Gene3D" id="3.40.50.300">
    <property type="entry name" value="P-loop containing nucleotide triphosphate hydrolases"/>
    <property type="match status" value="1"/>
</dbReference>
<dbReference type="InterPro" id="IPR049428">
    <property type="entry name" value="RecA-like_N"/>
</dbReference>
<proteinExistence type="inferred from homology"/>
<evidence type="ECO:0000256" key="3">
    <source>
        <dbReference type="ARBA" id="ARBA00022840"/>
    </source>
</evidence>
<dbReference type="EMBL" id="MT142499">
    <property type="protein sequence ID" value="QJA82910.1"/>
    <property type="molecule type" value="Genomic_DNA"/>
</dbReference>
<dbReference type="GO" id="GO:0008094">
    <property type="term" value="F:ATP-dependent activity, acting on DNA"/>
    <property type="evidence" value="ECO:0007669"/>
    <property type="project" value="InterPro"/>
</dbReference>
<dbReference type="InterPro" id="IPR013765">
    <property type="entry name" value="DNA_recomb/repair_RecA"/>
</dbReference>
<dbReference type="GO" id="GO:0006281">
    <property type="term" value="P:DNA repair"/>
    <property type="evidence" value="ECO:0007669"/>
    <property type="project" value="InterPro"/>
</dbReference>
<dbReference type="GO" id="GO:0005524">
    <property type="term" value="F:ATP binding"/>
    <property type="evidence" value="ECO:0007669"/>
    <property type="project" value="UniProtKB-KW"/>
</dbReference>
<dbReference type="PRINTS" id="PR00142">
    <property type="entry name" value="RECA"/>
</dbReference>
<dbReference type="Pfam" id="PF00154">
    <property type="entry name" value="RecA_N"/>
    <property type="match status" value="1"/>
</dbReference>
<dbReference type="InterPro" id="IPR027417">
    <property type="entry name" value="P-loop_NTPase"/>
</dbReference>
<dbReference type="PANTHER" id="PTHR45900">
    <property type="entry name" value="RECA"/>
    <property type="match status" value="1"/>
</dbReference>
<evidence type="ECO:0000256" key="1">
    <source>
        <dbReference type="ARBA" id="ARBA00009391"/>
    </source>
</evidence>
<dbReference type="SUPFAM" id="SSF52540">
    <property type="entry name" value="P-loop containing nucleoside triphosphate hydrolases"/>
    <property type="match status" value="1"/>
</dbReference>
<gene>
    <name evidence="7" type="ORF">MM415A00352_0012</name>
    <name evidence="6" type="ORF">MM415B00971_0016</name>
</gene>
<evidence type="ECO:0000313" key="7">
    <source>
        <dbReference type="EMBL" id="QJA82910.1"/>
    </source>
</evidence>
<evidence type="ECO:0000256" key="2">
    <source>
        <dbReference type="ARBA" id="ARBA00022741"/>
    </source>
</evidence>
<dbReference type="PANTHER" id="PTHR45900:SF1">
    <property type="entry name" value="MITOCHONDRIAL DNA REPAIR PROTEIN RECA HOMOLOG-RELATED"/>
    <property type="match status" value="1"/>
</dbReference>
<dbReference type="GO" id="GO:0003697">
    <property type="term" value="F:single-stranded DNA binding"/>
    <property type="evidence" value="ECO:0007669"/>
    <property type="project" value="InterPro"/>
</dbReference>
<dbReference type="PROSITE" id="PS50163">
    <property type="entry name" value="RECA_3"/>
    <property type="match status" value="1"/>
</dbReference>
<feature type="domain" description="RecA family profile 2" evidence="5">
    <location>
        <begin position="206"/>
        <end position="295"/>
    </location>
</feature>
<keyword evidence="3" id="KW-0067">ATP-binding</keyword>
<protein>
    <submittedName>
        <fullName evidence="6">Putative RecA</fullName>
    </submittedName>
</protein>
<evidence type="ECO:0000259" key="5">
    <source>
        <dbReference type="PROSITE" id="PS50163"/>
    </source>
</evidence>
<dbReference type="EMBL" id="MT141435">
    <property type="protein sequence ID" value="QJA61257.1"/>
    <property type="molecule type" value="Genomic_DNA"/>
</dbReference>
<comment type="similarity">
    <text evidence="1">Belongs to the RecA family.</text>
</comment>
<accession>A0A6M3IW63</accession>
<dbReference type="AlphaFoldDB" id="A0A6M3IW63"/>
<keyword evidence="2" id="KW-0547">Nucleotide-binding</keyword>
<dbReference type="GO" id="GO:0006310">
    <property type="term" value="P:DNA recombination"/>
    <property type="evidence" value="ECO:0007669"/>
    <property type="project" value="UniProtKB-KW"/>
</dbReference>